<protein>
    <submittedName>
        <fullName evidence="2">Uncharacterized protein</fullName>
    </submittedName>
</protein>
<gene>
    <name evidence="2" type="ORF">KIN20_010443</name>
</gene>
<proteinExistence type="predicted"/>
<name>A0AAD5QIT2_PARTN</name>
<evidence type="ECO:0000313" key="2">
    <source>
        <dbReference type="EMBL" id="KAJ1353743.1"/>
    </source>
</evidence>
<reference evidence="2" key="1">
    <citation type="submission" date="2021-06" db="EMBL/GenBank/DDBJ databases">
        <title>Parelaphostrongylus tenuis whole genome reference sequence.</title>
        <authorList>
            <person name="Garwood T.J."/>
            <person name="Larsen P.A."/>
            <person name="Fountain-Jones N.M."/>
            <person name="Garbe J.R."/>
            <person name="Macchietto M.G."/>
            <person name="Kania S.A."/>
            <person name="Gerhold R.W."/>
            <person name="Richards J.E."/>
            <person name="Wolf T.M."/>
        </authorList>
    </citation>
    <scope>NUCLEOTIDE SEQUENCE</scope>
    <source>
        <strain evidence="2">MNPRO001-30</strain>
        <tissue evidence="2">Meninges</tissue>
    </source>
</reference>
<evidence type="ECO:0000313" key="3">
    <source>
        <dbReference type="Proteomes" id="UP001196413"/>
    </source>
</evidence>
<comment type="caution">
    <text evidence="2">The sequence shown here is derived from an EMBL/GenBank/DDBJ whole genome shotgun (WGS) entry which is preliminary data.</text>
</comment>
<evidence type="ECO:0000256" key="1">
    <source>
        <dbReference type="SAM" id="MobiDB-lite"/>
    </source>
</evidence>
<dbReference type="Proteomes" id="UP001196413">
    <property type="component" value="Unassembled WGS sequence"/>
</dbReference>
<keyword evidence="3" id="KW-1185">Reference proteome</keyword>
<dbReference type="AlphaFoldDB" id="A0AAD5QIT2"/>
<dbReference type="EMBL" id="JAHQIW010001828">
    <property type="protein sequence ID" value="KAJ1353743.1"/>
    <property type="molecule type" value="Genomic_DNA"/>
</dbReference>
<feature type="region of interest" description="Disordered" evidence="1">
    <location>
        <begin position="46"/>
        <end position="68"/>
    </location>
</feature>
<organism evidence="2 3">
    <name type="scientific">Parelaphostrongylus tenuis</name>
    <name type="common">Meningeal worm</name>
    <dbReference type="NCBI Taxonomy" id="148309"/>
    <lineage>
        <taxon>Eukaryota</taxon>
        <taxon>Metazoa</taxon>
        <taxon>Ecdysozoa</taxon>
        <taxon>Nematoda</taxon>
        <taxon>Chromadorea</taxon>
        <taxon>Rhabditida</taxon>
        <taxon>Rhabditina</taxon>
        <taxon>Rhabditomorpha</taxon>
        <taxon>Strongyloidea</taxon>
        <taxon>Metastrongylidae</taxon>
        <taxon>Parelaphostrongylus</taxon>
    </lineage>
</organism>
<sequence>MGTIFDEIAGLKDAGQVAGDQHARIPVRDQEEKGHNHEVAVESVAELAENSRETQSFSSSSQRHGLIH</sequence>
<accession>A0AAD5QIT2</accession>